<organism evidence="1 2">
    <name type="scientific">Neolecta irregularis (strain DAH-3)</name>
    <dbReference type="NCBI Taxonomy" id="1198029"/>
    <lineage>
        <taxon>Eukaryota</taxon>
        <taxon>Fungi</taxon>
        <taxon>Dikarya</taxon>
        <taxon>Ascomycota</taxon>
        <taxon>Taphrinomycotina</taxon>
        <taxon>Neolectales</taxon>
        <taxon>Neolectaceae</taxon>
        <taxon>Neolecta</taxon>
    </lineage>
</organism>
<proteinExistence type="predicted"/>
<comment type="caution">
    <text evidence="1">The sequence shown here is derived from an EMBL/GenBank/DDBJ whole genome shotgun (WGS) entry which is preliminary data.</text>
</comment>
<evidence type="ECO:0000313" key="2">
    <source>
        <dbReference type="Proteomes" id="UP000186594"/>
    </source>
</evidence>
<protein>
    <submittedName>
        <fullName evidence="1">Uncharacterized protein</fullName>
    </submittedName>
</protein>
<gene>
    <name evidence="1" type="ORF">NEOLI_000115</name>
</gene>
<dbReference type="AlphaFoldDB" id="A0A1U7LQV1"/>
<dbReference type="Proteomes" id="UP000186594">
    <property type="component" value="Unassembled WGS sequence"/>
</dbReference>
<dbReference type="EMBL" id="LXFE01000515">
    <property type="protein sequence ID" value="OLL25009.1"/>
    <property type="molecule type" value="Genomic_DNA"/>
</dbReference>
<sequence length="567" mass="65696">MPKPSHDKESPSPSAQIHAIGSPNGFLQNCPSEILNQIVRFFCEYRNDIAHQSRLWNLMRTCKQLYRVIIPILYQKPQFNSLKHFKCFLTCLTNSDNRKLVVHWPYLGDLDENLKDDSGTILLTYTATLLRLIKDYIVWLDLKDLSSRQLSELETQINNERIVFPRLTKISVCSDYRKMARPVGTLSFDPIINYLYLFPNITELQYCNHAAFAALDQKRIHNLKVSQIHHVEVIGYFDHKIADAIVLNLSTWGTLRSLKIAKIPGREAVVRFWPAYRKLSRALESRIGFTSYDIRQPSFDIHWANFFDEENSLDTFRWFLTKFPHWKGCIVFDSSDDIDSALSMLQSEIHKLNERGISIGFQPTDVDDVENIEWHDTQHISLLLAEDTDNEFIDPILNQMTLAAKLRSLRLVGNNNAYKNCISLAALFKGLLNVSRTLTSLTVDLYCIEQLCTSTTQLDINGAVFALPSITACSVLEKLRLVNGDINADFHGNYIAMTVRSFQRELPRLEVWEWEVASFKPREQMAWIPYNRALEDHTRCLLTKFSVEMAIFARFRLKWRFIVEDTP</sequence>
<accession>A0A1U7LQV1</accession>
<keyword evidence="2" id="KW-1185">Reference proteome</keyword>
<name>A0A1U7LQV1_NEOID</name>
<evidence type="ECO:0000313" key="1">
    <source>
        <dbReference type="EMBL" id="OLL25009.1"/>
    </source>
</evidence>
<reference evidence="1 2" key="1">
    <citation type="submission" date="2016-04" db="EMBL/GenBank/DDBJ databases">
        <title>Evolutionary innovation and constraint leading to complex multicellularity in the Ascomycota.</title>
        <authorList>
            <person name="Cisse O."/>
            <person name="Nguyen A."/>
            <person name="Hewitt D.A."/>
            <person name="Jedd G."/>
            <person name="Stajich J.E."/>
        </authorList>
    </citation>
    <scope>NUCLEOTIDE SEQUENCE [LARGE SCALE GENOMIC DNA]</scope>
    <source>
        <strain evidence="1 2">DAH-3</strain>
    </source>
</reference>